<dbReference type="Proteomes" id="UP000286186">
    <property type="component" value="Unassembled WGS sequence"/>
</dbReference>
<dbReference type="EMBL" id="QRHR01000017">
    <property type="protein sequence ID" value="RHF86878.1"/>
    <property type="molecule type" value="Genomic_DNA"/>
</dbReference>
<dbReference type="InterPro" id="IPR035958">
    <property type="entry name" value="SecB-like_sf"/>
</dbReference>
<organism evidence="2 5">
    <name type="scientific">Eubacterium ventriosum</name>
    <dbReference type="NCBI Taxonomy" id="39496"/>
    <lineage>
        <taxon>Bacteria</taxon>
        <taxon>Bacillati</taxon>
        <taxon>Bacillota</taxon>
        <taxon>Clostridia</taxon>
        <taxon>Eubacteriales</taxon>
        <taxon>Eubacteriaceae</taxon>
        <taxon>Eubacterium</taxon>
    </lineage>
</organism>
<dbReference type="InterPro" id="IPR003708">
    <property type="entry name" value="SecB"/>
</dbReference>
<dbReference type="Pfam" id="PF02556">
    <property type="entry name" value="SecB"/>
    <property type="match status" value="1"/>
</dbReference>
<dbReference type="Proteomes" id="UP000283314">
    <property type="component" value="Unassembled WGS sequence"/>
</dbReference>
<dbReference type="SUPFAM" id="SSF54611">
    <property type="entry name" value="SecB-like"/>
    <property type="match status" value="1"/>
</dbReference>
<dbReference type="RefSeq" id="WP_118232045.1">
    <property type="nucleotide sequence ID" value="NZ_CABJDQ010000014.1"/>
</dbReference>
<evidence type="ECO:0000313" key="3">
    <source>
        <dbReference type="EMBL" id="RHL42719.1"/>
    </source>
</evidence>
<dbReference type="GO" id="GO:0051082">
    <property type="term" value="F:unfolded protein binding"/>
    <property type="evidence" value="ECO:0007669"/>
    <property type="project" value="InterPro"/>
</dbReference>
<gene>
    <name evidence="3" type="ORF">DW018_12390</name>
    <name evidence="2" type="ORF">DW652_11260</name>
</gene>
<dbReference type="AlphaFoldDB" id="A0A414R1F8"/>
<evidence type="ECO:0000256" key="1">
    <source>
        <dbReference type="ARBA" id="ARBA00009990"/>
    </source>
</evidence>
<reference evidence="4 5" key="1">
    <citation type="submission" date="2018-08" db="EMBL/GenBank/DDBJ databases">
        <title>A genome reference for cultivated species of the human gut microbiota.</title>
        <authorList>
            <person name="Zou Y."/>
            <person name="Xue W."/>
            <person name="Luo G."/>
        </authorList>
    </citation>
    <scope>NUCLEOTIDE SEQUENCE [LARGE SCALE GENOMIC DNA]</scope>
    <source>
        <strain evidence="3 4">AF37-4</strain>
        <strain evidence="2 5">AM23-22</strain>
    </source>
</reference>
<name>A0A414R1F8_9FIRM</name>
<proteinExistence type="inferred from homology"/>
<evidence type="ECO:0000313" key="2">
    <source>
        <dbReference type="EMBL" id="RHF86878.1"/>
    </source>
</evidence>
<protein>
    <submittedName>
        <fullName evidence="2">Preprotein translocase subunit SecB</fullName>
    </submittedName>
</protein>
<dbReference type="GO" id="GO:0015031">
    <property type="term" value="P:protein transport"/>
    <property type="evidence" value="ECO:0007669"/>
    <property type="project" value="InterPro"/>
</dbReference>
<dbReference type="EMBL" id="QROT01000014">
    <property type="protein sequence ID" value="RHL42719.1"/>
    <property type="molecule type" value="Genomic_DNA"/>
</dbReference>
<dbReference type="Gene3D" id="3.10.420.10">
    <property type="entry name" value="SecB-like"/>
    <property type="match status" value="1"/>
</dbReference>
<comment type="similarity">
    <text evidence="1">Belongs to the SecB family.</text>
</comment>
<dbReference type="GO" id="GO:0051262">
    <property type="term" value="P:protein tetramerization"/>
    <property type="evidence" value="ECO:0007669"/>
    <property type="project" value="InterPro"/>
</dbReference>
<accession>A0A414R1F8</accession>
<sequence>MNINQMKSNLQMKNFYFSNCSFSRDSIIADGEYNIDLQKKIDKIDEHIYRVSLKTMILKEDMKLEVEASAEFIYSSDDYGNEETIINANTVAIMFPFVRSQVTLLTSQPGMAPIVLPPINTQKFN</sequence>
<dbReference type="GeneID" id="66468041"/>
<evidence type="ECO:0000313" key="4">
    <source>
        <dbReference type="Proteomes" id="UP000283314"/>
    </source>
</evidence>
<comment type="caution">
    <text evidence="2">The sequence shown here is derived from an EMBL/GenBank/DDBJ whole genome shotgun (WGS) entry which is preliminary data.</text>
</comment>
<evidence type="ECO:0000313" key="5">
    <source>
        <dbReference type="Proteomes" id="UP000286186"/>
    </source>
</evidence>